<organism evidence="1 2">
    <name type="scientific">Leptospira kobayashii</name>
    <dbReference type="NCBI Taxonomy" id="1917830"/>
    <lineage>
        <taxon>Bacteria</taxon>
        <taxon>Pseudomonadati</taxon>
        <taxon>Spirochaetota</taxon>
        <taxon>Spirochaetia</taxon>
        <taxon>Leptospirales</taxon>
        <taxon>Leptospiraceae</taxon>
        <taxon>Leptospira</taxon>
    </lineage>
</organism>
<evidence type="ECO:0000313" key="2">
    <source>
        <dbReference type="Proteomes" id="UP000245263"/>
    </source>
</evidence>
<sequence length="54" mass="5840">MAGLVPGFYLGAIKNFPGEADYVQFPESISEIGNEYGMSQGIQVIRSEILSPFA</sequence>
<proteinExistence type="predicted"/>
<dbReference type="EMBL" id="AP025028">
    <property type="protein sequence ID" value="BDA78914.1"/>
    <property type="molecule type" value="Genomic_DNA"/>
</dbReference>
<protein>
    <submittedName>
        <fullName evidence="1">Uncharacterized protein</fullName>
    </submittedName>
</protein>
<name>A0ABN6KGA2_9LEPT</name>
<dbReference type="Proteomes" id="UP000245263">
    <property type="component" value="Chromosome 1"/>
</dbReference>
<reference evidence="1 2" key="1">
    <citation type="submission" date="2021-08" db="EMBL/GenBank/DDBJ databases">
        <title>Complete genome sequence of Leptospira kobayashii strain E30.</title>
        <authorList>
            <person name="Nakao R."/>
            <person name="Nakamura S."/>
            <person name="Masuzawa T."/>
            <person name="Koizumi N."/>
        </authorList>
    </citation>
    <scope>NUCLEOTIDE SEQUENCE [LARGE SCALE GENOMIC DNA]</scope>
    <source>
        <strain evidence="1 2">E30</strain>
    </source>
</reference>
<accession>A0ABN6KGA2</accession>
<evidence type="ECO:0000313" key="1">
    <source>
        <dbReference type="EMBL" id="BDA78914.1"/>
    </source>
</evidence>
<keyword evidence="2" id="KW-1185">Reference proteome</keyword>
<gene>
    <name evidence="1" type="ORF">LPTSP3_g18440</name>
</gene>